<dbReference type="InterPro" id="IPR038213">
    <property type="entry name" value="IFI6/IFI27-like_sf"/>
</dbReference>
<evidence type="ECO:0000256" key="3">
    <source>
        <dbReference type="ARBA" id="ARBA00022692"/>
    </source>
</evidence>
<accession>A0A3N4LHG1</accession>
<dbReference type="Gene3D" id="6.10.110.10">
    <property type="match status" value="1"/>
</dbReference>
<dbReference type="Pfam" id="PF06140">
    <property type="entry name" value="Ifi-6-16"/>
    <property type="match status" value="1"/>
</dbReference>
<evidence type="ECO:0000256" key="5">
    <source>
        <dbReference type="ARBA" id="ARBA00023136"/>
    </source>
</evidence>
<keyword evidence="8" id="KW-1185">Reference proteome</keyword>
<name>A0A3N4LHG1_9PEZI</name>
<reference evidence="7 8" key="1">
    <citation type="journal article" date="2018" name="Nat. Ecol. Evol.">
        <title>Pezizomycetes genomes reveal the molecular basis of ectomycorrhizal truffle lifestyle.</title>
        <authorList>
            <person name="Murat C."/>
            <person name="Payen T."/>
            <person name="Noel B."/>
            <person name="Kuo A."/>
            <person name="Morin E."/>
            <person name="Chen J."/>
            <person name="Kohler A."/>
            <person name="Krizsan K."/>
            <person name="Balestrini R."/>
            <person name="Da Silva C."/>
            <person name="Montanini B."/>
            <person name="Hainaut M."/>
            <person name="Levati E."/>
            <person name="Barry K.W."/>
            <person name="Belfiori B."/>
            <person name="Cichocki N."/>
            <person name="Clum A."/>
            <person name="Dockter R.B."/>
            <person name="Fauchery L."/>
            <person name="Guy J."/>
            <person name="Iotti M."/>
            <person name="Le Tacon F."/>
            <person name="Lindquist E.A."/>
            <person name="Lipzen A."/>
            <person name="Malagnac F."/>
            <person name="Mello A."/>
            <person name="Molinier V."/>
            <person name="Miyauchi S."/>
            <person name="Poulain J."/>
            <person name="Riccioni C."/>
            <person name="Rubini A."/>
            <person name="Sitrit Y."/>
            <person name="Splivallo R."/>
            <person name="Traeger S."/>
            <person name="Wang M."/>
            <person name="Zifcakova L."/>
            <person name="Wipf D."/>
            <person name="Zambonelli A."/>
            <person name="Paolocci F."/>
            <person name="Nowrousian M."/>
            <person name="Ottonello S."/>
            <person name="Baldrian P."/>
            <person name="Spatafora J.W."/>
            <person name="Henrissat B."/>
            <person name="Nagy L.G."/>
            <person name="Aury J.M."/>
            <person name="Wincker P."/>
            <person name="Grigoriev I.V."/>
            <person name="Bonfante P."/>
            <person name="Martin F.M."/>
        </authorList>
    </citation>
    <scope>NUCLEOTIDE SEQUENCE [LARGE SCALE GENOMIC DNA]</scope>
    <source>
        <strain evidence="7 8">ATCC MYA-4762</strain>
    </source>
</reference>
<feature type="transmembrane region" description="Helical" evidence="6">
    <location>
        <begin position="191"/>
        <end position="209"/>
    </location>
</feature>
<dbReference type="InterPro" id="IPR009311">
    <property type="entry name" value="IFI6/IFI27-like"/>
</dbReference>
<dbReference type="AlphaFoldDB" id="A0A3N4LHG1"/>
<dbReference type="Proteomes" id="UP000267821">
    <property type="component" value="Unassembled WGS sequence"/>
</dbReference>
<evidence type="ECO:0000256" key="4">
    <source>
        <dbReference type="ARBA" id="ARBA00022989"/>
    </source>
</evidence>
<keyword evidence="5 6" id="KW-0472">Membrane</keyword>
<comment type="subcellular location">
    <subcellularLocation>
        <location evidence="1">Membrane</location>
        <topology evidence="1">Multi-pass membrane protein</topology>
    </subcellularLocation>
</comment>
<evidence type="ECO:0000256" key="1">
    <source>
        <dbReference type="ARBA" id="ARBA00004141"/>
    </source>
</evidence>
<keyword evidence="3 6" id="KW-0812">Transmembrane</keyword>
<evidence type="ECO:0000256" key="2">
    <source>
        <dbReference type="ARBA" id="ARBA00007262"/>
    </source>
</evidence>
<keyword evidence="4 6" id="KW-1133">Transmembrane helix</keyword>
<organism evidence="7 8">
    <name type="scientific">Terfezia boudieri ATCC MYA-4762</name>
    <dbReference type="NCBI Taxonomy" id="1051890"/>
    <lineage>
        <taxon>Eukaryota</taxon>
        <taxon>Fungi</taxon>
        <taxon>Dikarya</taxon>
        <taxon>Ascomycota</taxon>
        <taxon>Pezizomycotina</taxon>
        <taxon>Pezizomycetes</taxon>
        <taxon>Pezizales</taxon>
        <taxon>Pezizaceae</taxon>
        <taxon>Terfezia</taxon>
    </lineage>
</organism>
<proteinExistence type="inferred from homology"/>
<sequence length="277" mass="30008">MATMNAIQSPTPVGEMLLNIPINIDINPTRIINNIDINPTRIVNDIDDALSNVVSAAHQALREISAPLDDYFINLGQEIKNNMDTIVSGIEQINWEDEKSIMGGLKPILDFLKPVFEFIAENPWVLVAILIPVIQLFLVILGFGPAGVIAGSIAVILQSSIGNVPKGSLFSFFQKAGARGWAYKALQLPRTNMVIMIAVIIVAVGLLLVEEGIVDLDAAGNAMESVWNSTVENFDPPSAKSIGSRVTVFNLHFGWVRYGVWAWLLTYGAGAIHAGGF</sequence>
<evidence type="ECO:0000256" key="6">
    <source>
        <dbReference type="SAM" id="Phobius"/>
    </source>
</evidence>
<comment type="similarity">
    <text evidence="2">Belongs to the IFI6/IFI27 family.</text>
</comment>
<dbReference type="InParanoid" id="A0A3N4LHG1"/>
<gene>
    <name evidence="7" type="ORF">L211DRAFT_870294</name>
</gene>
<evidence type="ECO:0000313" key="7">
    <source>
        <dbReference type="EMBL" id="RPB20882.1"/>
    </source>
</evidence>
<feature type="transmembrane region" description="Helical" evidence="6">
    <location>
        <begin position="258"/>
        <end position="276"/>
    </location>
</feature>
<dbReference type="OrthoDB" id="5404131at2759"/>
<dbReference type="GO" id="GO:0016020">
    <property type="term" value="C:membrane"/>
    <property type="evidence" value="ECO:0007669"/>
    <property type="project" value="UniProtKB-SubCell"/>
</dbReference>
<dbReference type="EMBL" id="ML121566">
    <property type="protein sequence ID" value="RPB20882.1"/>
    <property type="molecule type" value="Genomic_DNA"/>
</dbReference>
<evidence type="ECO:0000313" key="8">
    <source>
        <dbReference type="Proteomes" id="UP000267821"/>
    </source>
</evidence>
<feature type="transmembrane region" description="Helical" evidence="6">
    <location>
        <begin position="124"/>
        <end position="157"/>
    </location>
</feature>
<protein>
    <submittedName>
        <fullName evidence="7">Uncharacterized protein</fullName>
    </submittedName>
</protein>